<comment type="caution">
    <text evidence="2">The sequence shown here is derived from an EMBL/GenBank/DDBJ whole genome shotgun (WGS) entry which is preliminary data.</text>
</comment>
<feature type="signal peptide" evidence="1">
    <location>
        <begin position="1"/>
        <end position="17"/>
    </location>
</feature>
<sequence length="56" mass="6201">MRYITLIVATLVGVALTAPVESSTGTVDPYKRVSYQSRLGRITLMITNFGNRILSR</sequence>
<keyword evidence="3" id="KW-1185">Reference proteome</keyword>
<proteinExistence type="predicted"/>
<protein>
    <submittedName>
        <fullName evidence="2">Uncharacterized protein</fullName>
    </submittedName>
</protein>
<accession>A0AAD9YDF9</accession>
<evidence type="ECO:0000256" key="1">
    <source>
        <dbReference type="SAM" id="SignalP"/>
    </source>
</evidence>
<gene>
    <name evidence="2" type="ORF">CKAH01_16649</name>
</gene>
<feature type="chain" id="PRO_5042258791" evidence="1">
    <location>
        <begin position="18"/>
        <end position="56"/>
    </location>
</feature>
<evidence type="ECO:0000313" key="3">
    <source>
        <dbReference type="Proteomes" id="UP001281614"/>
    </source>
</evidence>
<dbReference type="AlphaFoldDB" id="A0AAD9YDF9"/>
<reference evidence="2" key="1">
    <citation type="submission" date="2023-02" db="EMBL/GenBank/DDBJ databases">
        <title>Colletotrichum kahawae CIFC_Que2 genome sequencing and assembly.</title>
        <authorList>
            <person name="Baroncelli R."/>
        </authorList>
    </citation>
    <scope>NUCLEOTIDE SEQUENCE</scope>
    <source>
        <strain evidence="2">CIFC_Que2</strain>
    </source>
</reference>
<dbReference type="Proteomes" id="UP001281614">
    <property type="component" value="Unassembled WGS sequence"/>
</dbReference>
<keyword evidence="1" id="KW-0732">Signal</keyword>
<evidence type="ECO:0000313" key="2">
    <source>
        <dbReference type="EMBL" id="KAK2759573.1"/>
    </source>
</evidence>
<organism evidence="2 3">
    <name type="scientific">Colletotrichum kahawae</name>
    <name type="common">Coffee berry disease fungus</name>
    <dbReference type="NCBI Taxonomy" id="34407"/>
    <lineage>
        <taxon>Eukaryota</taxon>
        <taxon>Fungi</taxon>
        <taxon>Dikarya</taxon>
        <taxon>Ascomycota</taxon>
        <taxon>Pezizomycotina</taxon>
        <taxon>Sordariomycetes</taxon>
        <taxon>Hypocreomycetidae</taxon>
        <taxon>Glomerellales</taxon>
        <taxon>Glomerellaceae</taxon>
        <taxon>Colletotrichum</taxon>
        <taxon>Colletotrichum gloeosporioides species complex</taxon>
    </lineage>
</organism>
<dbReference type="EMBL" id="VYYT01000179">
    <property type="protein sequence ID" value="KAK2759573.1"/>
    <property type="molecule type" value="Genomic_DNA"/>
</dbReference>
<name>A0AAD9YDF9_COLKA</name>